<feature type="domain" description="LRRNT" evidence="4">
    <location>
        <begin position="32"/>
        <end position="71"/>
    </location>
</feature>
<dbReference type="Ensembl" id="ENSPEMT00000035326.1">
    <property type="protein sequence ID" value="ENSPEMP00000029975.1"/>
    <property type="gene ID" value="ENSPEMG00000027366.1"/>
</dbReference>
<evidence type="ECO:0000313" key="5">
    <source>
        <dbReference type="Ensembl" id="ENSPEMP00000029975.1"/>
    </source>
</evidence>
<protein>
    <recommendedName>
        <fullName evidence="4">LRRNT domain-containing protein</fullName>
    </recommendedName>
</protein>
<dbReference type="SMART" id="SM00013">
    <property type="entry name" value="LRRNT"/>
    <property type="match status" value="1"/>
</dbReference>
<accession>A0A8C8W1J0</accession>
<evidence type="ECO:0000256" key="3">
    <source>
        <dbReference type="SAM" id="SignalP"/>
    </source>
</evidence>
<feature type="chain" id="PRO_5034042709" description="LRRNT domain-containing protein" evidence="3">
    <location>
        <begin position="24"/>
        <end position="72"/>
    </location>
</feature>
<name>A0A8C8W1J0_PERMB</name>
<evidence type="ECO:0000256" key="1">
    <source>
        <dbReference type="ARBA" id="ARBA00022614"/>
    </source>
</evidence>
<keyword evidence="2 3" id="KW-0732">Signal</keyword>
<dbReference type="GeneTree" id="ENSGT00970000194741"/>
<reference evidence="5" key="3">
    <citation type="submission" date="2025-09" db="UniProtKB">
        <authorList>
            <consortium name="Ensembl"/>
        </authorList>
    </citation>
    <scope>IDENTIFICATION</scope>
</reference>
<organism evidence="5 6">
    <name type="scientific">Peromyscus maniculatus bairdii</name>
    <name type="common">Prairie deer mouse</name>
    <dbReference type="NCBI Taxonomy" id="230844"/>
    <lineage>
        <taxon>Eukaryota</taxon>
        <taxon>Metazoa</taxon>
        <taxon>Chordata</taxon>
        <taxon>Craniata</taxon>
        <taxon>Vertebrata</taxon>
        <taxon>Euteleostomi</taxon>
        <taxon>Mammalia</taxon>
        <taxon>Eutheria</taxon>
        <taxon>Euarchontoglires</taxon>
        <taxon>Glires</taxon>
        <taxon>Rodentia</taxon>
        <taxon>Myomorpha</taxon>
        <taxon>Muroidea</taxon>
        <taxon>Cricetidae</taxon>
        <taxon>Neotominae</taxon>
        <taxon>Peromyscus</taxon>
    </lineage>
</organism>
<proteinExistence type="predicted"/>
<evidence type="ECO:0000313" key="6">
    <source>
        <dbReference type="Proteomes" id="UP000694547"/>
    </source>
</evidence>
<reference evidence="5 6" key="1">
    <citation type="submission" date="2018-10" db="EMBL/GenBank/DDBJ databases">
        <title>Improved assembly of the deer mouse Peromyscus maniculatus genome.</title>
        <authorList>
            <person name="Lassance J.-M."/>
            <person name="Hoekstra H.E."/>
        </authorList>
    </citation>
    <scope>NUCLEOTIDE SEQUENCE [LARGE SCALE GENOMIC DNA]</scope>
</reference>
<dbReference type="AlphaFoldDB" id="A0A8C8W1J0"/>
<evidence type="ECO:0000256" key="2">
    <source>
        <dbReference type="ARBA" id="ARBA00022729"/>
    </source>
</evidence>
<feature type="signal peptide" evidence="3">
    <location>
        <begin position="1"/>
        <end position="23"/>
    </location>
</feature>
<dbReference type="InterPro" id="IPR000372">
    <property type="entry name" value="LRRNT"/>
</dbReference>
<dbReference type="Proteomes" id="UP000694547">
    <property type="component" value="Chromosome 8"/>
</dbReference>
<sequence length="72" mass="7211">MPPGAPARLALALGLGLWLGALAGDPGRGCGPCPLPCSCSLAPDSACRVNCSGRWLQTLEPSLRIPADASAL</sequence>
<evidence type="ECO:0000259" key="4">
    <source>
        <dbReference type="SMART" id="SM00013"/>
    </source>
</evidence>
<reference evidence="5" key="2">
    <citation type="submission" date="2025-08" db="UniProtKB">
        <authorList>
            <consortium name="Ensembl"/>
        </authorList>
    </citation>
    <scope>IDENTIFICATION</scope>
</reference>
<keyword evidence="1" id="KW-0433">Leucine-rich repeat</keyword>
<keyword evidence="6" id="KW-1185">Reference proteome</keyword>